<proteinExistence type="predicted"/>
<evidence type="ECO:0008006" key="2">
    <source>
        <dbReference type="Google" id="ProtNLM"/>
    </source>
</evidence>
<dbReference type="PANTHER" id="PTHR36848:SF2">
    <property type="entry name" value="SECRETED PROTEIN"/>
    <property type="match status" value="1"/>
</dbReference>
<protein>
    <recommendedName>
        <fullName evidence="2">Glycosyl hydrolases family 2 sugar binding domain-containing protein</fullName>
    </recommendedName>
</protein>
<gene>
    <name evidence="1" type="ORF">S03H2_33877</name>
</gene>
<reference evidence="1" key="1">
    <citation type="journal article" date="2014" name="Front. Microbiol.">
        <title>High frequency of phylogenetically diverse reductive dehalogenase-homologous genes in deep subseafloor sedimentary metagenomes.</title>
        <authorList>
            <person name="Kawai M."/>
            <person name="Futagami T."/>
            <person name="Toyoda A."/>
            <person name="Takaki Y."/>
            <person name="Nishi S."/>
            <person name="Hori S."/>
            <person name="Arai W."/>
            <person name="Tsubouchi T."/>
            <person name="Morono Y."/>
            <person name="Uchiyama I."/>
            <person name="Ito T."/>
            <person name="Fujiyama A."/>
            <person name="Inagaki F."/>
            <person name="Takami H."/>
        </authorList>
    </citation>
    <scope>NUCLEOTIDE SEQUENCE</scope>
    <source>
        <strain evidence="1">Expedition CK06-06</strain>
    </source>
</reference>
<sequence length="167" mass="19127">LSCEYKNRMEVEDCFLVGDFGIDIHTRSITKEPDRLHFGDWTSQGYPHYAGGIIYQEKVNIVKRKGDRFLVKLADFSAITISIWVNDVLAGHIPWRDADGLEITPALKNGENVIGIEVTASPRNMLGPLHRKAGYEPWTDSGSFRTEAHEWTDEYVLWLWGRIYSRA</sequence>
<organism evidence="1">
    <name type="scientific">marine sediment metagenome</name>
    <dbReference type="NCBI Taxonomy" id="412755"/>
    <lineage>
        <taxon>unclassified sequences</taxon>
        <taxon>metagenomes</taxon>
        <taxon>ecological metagenomes</taxon>
    </lineage>
</organism>
<evidence type="ECO:0000313" key="1">
    <source>
        <dbReference type="EMBL" id="GAH51381.1"/>
    </source>
</evidence>
<comment type="caution">
    <text evidence="1">The sequence shown here is derived from an EMBL/GenBank/DDBJ whole genome shotgun (WGS) entry which is preliminary data.</text>
</comment>
<dbReference type="Gene3D" id="2.60.120.260">
    <property type="entry name" value="Galactose-binding domain-like"/>
    <property type="match status" value="1"/>
</dbReference>
<dbReference type="InterPro" id="IPR053161">
    <property type="entry name" value="Ulvan_degrading_GH"/>
</dbReference>
<feature type="non-terminal residue" evidence="1">
    <location>
        <position position="1"/>
    </location>
</feature>
<dbReference type="EMBL" id="BARU01020648">
    <property type="protein sequence ID" value="GAH51381.1"/>
    <property type="molecule type" value="Genomic_DNA"/>
</dbReference>
<accession>X1G0E9</accession>
<dbReference type="AlphaFoldDB" id="X1G0E9"/>
<name>X1G0E9_9ZZZZ</name>
<dbReference type="PANTHER" id="PTHR36848">
    <property type="entry name" value="DNA-BINDING PROTEIN (PUTATIVE SECRETED PROTEIN)-RELATED"/>
    <property type="match status" value="1"/>
</dbReference>
<dbReference type="SUPFAM" id="SSF49785">
    <property type="entry name" value="Galactose-binding domain-like"/>
    <property type="match status" value="1"/>
</dbReference>
<dbReference type="InterPro" id="IPR008979">
    <property type="entry name" value="Galactose-bd-like_sf"/>
</dbReference>